<dbReference type="Proteomes" id="UP000321299">
    <property type="component" value="Chromosome"/>
</dbReference>
<gene>
    <name evidence="2" type="ORF">FTV93_10380</name>
</gene>
<evidence type="ECO:0000259" key="1">
    <source>
        <dbReference type="Pfam" id="PF23768"/>
    </source>
</evidence>
<organism evidence="2 3">
    <name type="scientific">Escherichia coli</name>
    <dbReference type="NCBI Taxonomy" id="562"/>
    <lineage>
        <taxon>Bacteria</taxon>
        <taxon>Pseudomonadati</taxon>
        <taxon>Pseudomonadota</taxon>
        <taxon>Gammaproteobacteria</taxon>
        <taxon>Enterobacterales</taxon>
        <taxon>Enterobacteriaceae</taxon>
        <taxon>Escherichia</taxon>
    </lineage>
</organism>
<proteinExistence type="predicted"/>
<accession>A0A243ZS61</accession>
<evidence type="ECO:0000313" key="3">
    <source>
        <dbReference type="Proteomes" id="UP000321299"/>
    </source>
</evidence>
<reference evidence="2 3" key="1">
    <citation type="submission" date="2019-08" db="EMBL/GenBank/DDBJ databases">
        <title>Plasmid- and chromosome-located mcr-3 in mcr-1-positive Escherichia coli from diseased swine, Taiwan.</title>
        <authorList>
            <person name="Hsu C.-Y."/>
            <person name="Huang W.-C."/>
            <person name="Lauderdale T.-L."/>
        </authorList>
    </citation>
    <scope>NUCLEOTIDE SEQUENCE [LARGE SCALE GENOMIC DNA]</scope>
    <source>
        <strain evidence="2 3">NCYU-26-73</strain>
    </source>
</reference>
<dbReference type="EMBL" id="CP042615">
    <property type="protein sequence ID" value="QED74197.1"/>
    <property type="molecule type" value="Genomic_DNA"/>
</dbReference>
<reference evidence="2 3" key="2">
    <citation type="submission" date="2019-08" db="EMBL/GenBank/DDBJ databases">
        <authorList>
            <person name="Chen F.-J."/>
            <person name="Wu H.-C."/>
            <person name="Liao Y.-C."/>
            <person name="Kuo S.-C."/>
        </authorList>
    </citation>
    <scope>NUCLEOTIDE SEQUENCE [LARGE SCALE GENOMIC DNA]</scope>
    <source>
        <strain evidence="2 3">NCYU-26-73</strain>
    </source>
</reference>
<protein>
    <recommendedName>
        <fullName evidence="1">DUF7167 domain-containing protein</fullName>
    </recommendedName>
</protein>
<dbReference type="AlphaFoldDB" id="A0A243ZS61"/>
<evidence type="ECO:0000313" key="2">
    <source>
        <dbReference type="EMBL" id="QED74197.1"/>
    </source>
</evidence>
<sequence>MERKFEIWLDSGANIHSCKKTVVTLDDLGLSENEWNEMDQDEKDENMRDVAFETLDWGWKEI</sequence>
<feature type="domain" description="DUF7167" evidence="1">
    <location>
        <begin position="3"/>
        <end position="62"/>
    </location>
</feature>
<dbReference type="RefSeq" id="WP_021549877.1">
    <property type="nucleotide sequence ID" value="NZ_AP027588.1"/>
</dbReference>
<name>A0A243ZS61_ECOLX</name>
<dbReference type="Pfam" id="PF23768">
    <property type="entry name" value="DUF7167"/>
    <property type="match status" value="1"/>
</dbReference>
<dbReference type="InterPro" id="IPR055591">
    <property type="entry name" value="DUF7167"/>
</dbReference>